<feature type="region of interest" description="Disordered" evidence="1">
    <location>
        <begin position="182"/>
        <end position="221"/>
    </location>
</feature>
<gene>
    <name evidence="2" type="primary">MYB</name>
</gene>
<protein>
    <submittedName>
        <fullName evidence="2">Transcription factor</fullName>
    </submittedName>
</protein>
<evidence type="ECO:0000256" key="1">
    <source>
        <dbReference type="SAM" id="MobiDB-lite"/>
    </source>
</evidence>
<reference evidence="2" key="1">
    <citation type="submission" date="2014-01" db="EMBL/GenBank/DDBJ databases">
        <authorList>
            <person name="SARKAR S."/>
        </authorList>
    </citation>
    <scope>NUCLEOTIDE SEQUENCE</scope>
</reference>
<dbReference type="AlphaFoldDB" id="W8XVQ7"/>
<name>W8XVQ7_ORYSA</name>
<feature type="non-terminal residue" evidence="2">
    <location>
        <position position="614"/>
    </location>
</feature>
<feature type="non-terminal residue" evidence="2">
    <location>
        <position position="1"/>
    </location>
</feature>
<accession>W8XVQ7</accession>
<proteinExistence type="predicted"/>
<evidence type="ECO:0000313" key="2">
    <source>
        <dbReference type="EMBL" id="CDN24605.1"/>
    </source>
</evidence>
<reference evidence="2" key="2">
    <citation type="submission" date="2014-03" db="EMBL/GenBank/DDBJ databases">
        <title>Gobindabhog and Satabdi MYB cds.</title>
        <authorList>
            <person name="Sarkar S."/>
            <person name="Bhattacharyya S."/>
        </authorList>
    </citation>
    <scope>NUCLEOTIDE SEQUENCE</scope>
</reference>
<sequence>GVPPLSLLSTILPSATIQLLKSGLSRAPIIHRYHYTLPCISHHHPPIAEVACATATTREGSAQNCASETCQPCEFQAPRSCIAQWGGILAATSRNGRGSGPRRRSSITPSMAMAAGVLFHLQGSKGAARAAGGGTIGPSREVHSLRRKKTSSCSMLSLGTGGLRLQLSCLGGPTRSRISGILASRRSSGRKAFPTPTSPSPRLAGEQHPQSAPRGPQGPATSTRQVLVLGTATSSARQHNHQCCCRITQLQAARPCHQRSCFSSLLPVTRAHQVAAHQVQPCIFLSSNHATDVALGMVRVHSGSTRISTAAQFPPCHQFHHQPSQHQWGIFPQKILVTEALALATPRSTGMVPIPAAAVLGAAEATVWDSSHRAQPQFWRTVYSPWTDIGQEKDTRVHLEELKWPLLHGTFAATTAMQNQSQSLYDVKAESQFNMEGICASWFQNQQPQQQLQAASDMDRLPLSLLFYVHATPCMEQSRDQKKQKLALAYLAGKTQCLFHRIDLNTFSSHPTVSWKRQLWPYEQKKGKSTFSLPLFSLLFFVHDNSTFGYCFGSLCLSKHAWAKHVWALTNHTSPKLFNCYHARTCKFIACCIFISLPTKCSCILEKNWNIPRV</sequence>
<organism evidence="2">
    <name type="scientific">Oryza sativa</name>
    <name type="common">Rice</name>
    <dbReference type="NCBI Taxonomy" id="4530"/>
    <lineage>
        <taxon>Eukaryota</taxon>
        <taxon>Viridiplantae</taxon>
        <taxon>Streptophyta</taxon>
        <taxon>Embryophyta</taxon>
        <taxon>Tracheophyta</taxon>
        <taxon>Spermatophyta</taxon>
        <taxon>Magnoliopsida</taxon>
        <taxon>Liliopsida</taxon>
        <taxon>Poales</taxon>
        <taxon>Poaceae</taxon>
        <taxon>BOP clade</taxon>
        <taxon>Oryzoideae</taxon>
        <taxon>Oryzeae</taxon>
        <taxon>Oryzinae</taxon>
        <taxon>Oryza</taxon>
    </lineage>
</organism>
<dbReference type="EMBL" id="HG934123">
    <property type="protein sequence ID" value="CDN24605.1"/>
    <property type="molecule type" value="Genomic_DNA"/>
</dbReference>